<dbReference type="EMBL" id="SMCO01000001">
    <property type="protein sequence ID" value="TCV90348.1"/>
    <property type="molecule type" value="Genomic_DNA"/>
</dbReference>
<dbReference type="RefSeq" id="WP_124947702.1">
    <property type="nucleotide sequence ID" value="NZ_BHVT01000073.1"/>
</dbReference>
<sequence>MFCSNCGAKISGKFCSECGEPVTVLDTPESQPTDWTQEFNYEKLVSLPKVKEMIAKHSSMSKKTVSGEEFLAIADKIIPLPISLEKLTSVAQPISARLGIKTGKERSQNLTIPIGTAIVSALCSLARHGQVLQQVHQFEDGCLLESTLPSDMWSFAGTLYVTLRKTQSGTRMDCATHIEGQFFDWGKSNRCIDELFADIQSTPA</sequence>
<reference evidence="1 2" key="1">
    <citation type="submission" date="2019-03" db="EMBL/GenBank/DDBJ databases">
        <title>Genomic Encyclopedia of Type Strains, Phase IV (KMG-IV): sequencing the most valuable type-strain genomes for metagenomic binning, comparative biology and taxonomic classification.</title>
        <authorList>
            <person name="Goeker M."/>
        </authorList>
    </citation>
    <scope>NUCLEOTIDE SEQUENCE [LARGE SCALE GENOMIC DNA]</scope>
    <source>
        <strain evidence="1 2">DSM 100309</strain>
    </source>
</reference>
<dbReference type="Proteomes" id="UP000295367">
    <property type="component" value="Unassembled WGS sequence"/>
</dbReference>
<name>A0A4R3YGI9_9PROT</name>
<comment type="caution">
    <text evidence="1">The sequence shown here is derived from an EMBL/GenBank/DDBJ whole genome shotgun (WGS) entry which is preliminary data.</text>
</comment>
<evidence type="ECO:0000313" key="2">
    <source>
        <dbReference type="Proteomes" id="UP000295367"/>
    </source>
</evidence>
<protein>
    <submittedName>
        <fullName evidence="1">Uncharacterized protein</fullName>
    </submittedName>
</protein>
<dbReference type="OrthoDB" id="7618251at2"/>
<organism evidence="1 2">
    <name type="scientific">Sulfurirhabdus autotrophica</name>
    <dbReference type="NCBI Taxonomy" id="1706046"/>
    <lineage>
        <taxon>Bacteria</taxon>
        <taxon>Pseudomonadati</taxon>
        <taxon>Pseudomonadota</taxon>
        <taxon>Betaproteobacteria</taxon>
        <taxon>Nitrosomonadales</taxon>
        <taxon>Sulfuricellaceae</taxon>
        <taxon>Sulfurirhabdus</taxon>
    </lineage>
</organism>
<evidence type="ECO:0000313" key="1">
    <source>
        <dbReference type="EMBL" id="TCV90348.1"/>
    </source>
</evidence>
<gene>
    <name evidence="1" type="ORF">EDC63_101318</name>
</gene>
<proteinExistence type="predicted"/>
<accession>A0A4R3YGI9</accession>
<dbReference type="AlphaFoldDB" id="A0A4R3YGI9"/>
<keyword evidence="2" id="KW-1185">Reference proteome</keyword>